<evidence type="ECO:0000313" key="3">
    <source>
        <dbReference type="Proteomes" id="UP001153050"/>
    </source>
</evidence>
<reference evidence="2 3" key="1">
    <citation type="submission" date="2022-03" db="EMBL/GenBank/DDBJ databases">
        <authorList>
            <person name="Brunel B."/>
        </authorList>
    </citation>
    <scope>NUCLEOTIDE SEQUENCE [LARGE SCALE GENOMIC DNA]</scope>
    <source>
        <strain evidence="2">STM5069sample</strain>
    </source>
</reference>
<organism evidence="2 3">
    <name type="scientific">Mesorhizobium escarrei</name>
    <dbReference type="NCBI Taxonomy" id="666018"/>
    <lineage>
        <taxon>Bacteria</taxon>
        <taxon>Pseudomonadati</taxon>
        <taxon>Pseudomonadota</taxon>
        <taxon>Alphaproteobacteria</taxon>
        <taxon>Hyphomicrobiales</taxon>
        <taxon>Phyllobacteriaceae</taxon>
        <taxon>Mesorhizobium</taxon>
    </lineage>
</organism>
<dbReference type="PANTHER" id="PTHR35525">
    <property type="entry name" value="BLL6575 PROTEIN"/>
    <property type="match status" value="1"/>
</dbReference>
<dbReference type="InterPro" id="IPR021005">
    <property type="entry name" value="Znf_CGNR"/>
</dbReference>
<dbReference type="SUPFAM" id="SSF160904">
    <property type="entry name" value="Jann2411-like"/>
    <property type="match status" value="1"/>
</dbReference>
<feature type="domain" description="Zinc finger CGNR" evidence="1">
    <location>
        <begin position="141"/>
        <end position="183"/>
    </location>
</feature>
<evidence type="ECO:0000259" key="1">
    <source>
        <dbReference type="Pfam" id="PF11706"/>
    </source>
</evidence>
<dbReference type="Pfam" id="PF11706">
    <property type="entry name" value="zf-CGNR"/>
    <property type="match status" value="1"/>
</dbReference>
<protein>
    <submittedName>
        <fullName evidence="2">Zf-CGNR domain-containing protein</fullName>
    </submittedName>
</protein>
<dbReference type="Gene3D" id="1.10.3300.10">
    <property type="entry name" value="Jann2411-like domain"/>
    <property type="match status" value="1"/>
</dbReference>
<keyword evidence="3" id="KW-1185">Reference proteome</keyword>
<dbReference type="PANTHER" id="PTHR35525:SF3">
    <property type="entry name" value="BLL6575 PROTEIN"/>
    <property type="match status" value="1"/>
</dbReference>
<proteinExistence type="predicted"/>
<accession>A0ABM9DW71</accession>
<dbReference type="Proteomes" id="UP001153050">
    <property type="component" value="Unassembled WGS sequence"/>
</dbReference>
<dbReference type="EMBL" id="CAKXZT010000121">
    <property type="protein sequence ID" value="CAH2400999.1"/>
    <property type="molecule type" value="Genomic_DNA"/>
</dbReference>
<dbReference type="InterPro" id="IPR010852">
    <property type="entry name" value="ABATE"/>
</dbReference>
<name>A0ABM9DW71_9HYPH</name>
<comment type="caution">
    <text evidence="2">The sequence shown here is derived from an EMBL/GenBank/DDBJ whole genome shotgun (WGS) entry which is preliminary data.</text>
</comment>
<gene>
    <name evidence="2" type="ORF">MES5069_270195</name>
</gene>
<evidence type="ECO:0000313" key="2">
    <source>
        <dbReference type="EMBL" id="CAH2400999.1"/>
    </source>
</evidence>
<sequence>MNDFLFGPDVRPSAEMTVALINTSPARGGEEGLNDTDTLRAMGGEARVYYQPDGSKAEILAMRKLRDRLDDIVKAPDNRQRFTMLNELFYSASAIPQIVTHAEDPRPHFHYTLEDASYVDHLKGVTAYALSRLIIIGEWQRLRTCSGNACNRLFFDTTRNGKRLYCDSRTCGNRIHAARYRIRAAERSLSEN</sequence>
<dbReference type="InterPro" id="IPR023286">
    <property type="entry name" value="ABATE_dom_sf"/>
</dbReference>
<dbReference type="Pfam" id="PF07336">
    <property type="entry name" value="ABATE"/>
    <property type="match status" value="1"/>
</dbReference>